<protein>
    <submittedName>
        <fullName evidence="1">Uncharacterized protein</fullName>
    </submittedName>
</protein>
<organism evidence="1 2">
    <name type="scientific">Clytia hemisphaerica</name>
    <dbReference type="NCBI Taxonomy" id="252671"/>
    <lineage>
        <taxon>Eukaryota</taxon>
        <taxon>Metazoa</taxon>
        <taxon>Cnidaria</taxon>
        <taxon>Hydrozoa</taxon>
        <taxon>Hydroidolina</taxon>
        <taxon>Leptothecata</taxon>
        <taxon>Obeliida</taxon>
        <taxon>Clytiidae</taxon>
        <taxon>Clytia</taxon>
    </lineage>
</organism>
<dbReference type="AlphaFoldDB" id="A0A7M5UFV2"/>
<name>A0A7M5UFV2_9CNID</name>
<proteinExistence type="predicted"/>
<keyword evidence="2" id="KW-1185">Reference proteome</keyword>
<sequence>MKNGDNDENKGASRYGYARFGLSSPDGAWTFGNNGVVNEENPMPCSEADSKDMEYVGKVFEFIDENEEIFNTDKIFTEGFSQNSMFSAYIGFCYSDRVTGIWQGGSGLAFKSQENVNLPGMQSKCSASSYAENKKDCEEVEPCTDCEYWPIYPCYESTKPMIDCIADYNNDNIANARAELGDPEIESTAVNMYTVAKTEGHDARLLRFKPSDDGTIAGGHKNPRNTVYWQMGCWGMTEKCSSECETSFEACVNGKDVSTAENRVDSFSTCIDHDSFIQLGGCDSTCSPTLEMLKQSEVPYKTDFAYDVFGANDQGSQPQPEFSKCKA</sequence>
<accession>A0A7M5UFV2</accession>
<dbReference type="Proteomes" id="UP000594262">
    <property type="component" value="Unplaced"/>
</dbReference>
<evidence type="ECO:0000313" key="2">
    <source>
        <dbReference type="Proteomes" id="UP000594262"/>
    </source>
</evidence>
<dbReference type="EnsemblMetazoa" id="CLYHEMT000610.3">
    <property type="protein sequence ID" value="CLYHEMP000610.3"/>
    <property type="gene ID" value="CLYHEMG000610"/>
</dbReference>
<evidence type="ECO:0000313" key="1">
    <source>
        <dbReference type="EnsemblMetazoa" id="CLYHEMP000610.3"/>
    </source>
</evidence>
<reference evidence="1" key="1">
    <citation type="submission" date="2021-01" db="UniProtKB">
        <authorList>
            <consortium name="EnsemblMetazoa"/>
        </authorList>
    </citation>
    <scope>IDENTIFICATION</scope>
</reference>